<feature type="domain" description="Type III restriction enzyme C-terminal endonuclease" evidence="1">
    <location>
        <begin position="544"/>
        <end position="655"/>
    </location>
</feature>
<name>A0ABY6BAI2_9GAMM</name>
<dbReference type="Gene3D" id="3.40.50.300">
    <property type="entry name" value="P-loop containing nucleotide triphosphate hydrolases"/>
    <property type="match status" value="1"/>
</dbReference>
<dbReference type="Pfam" id="PF19778">
    <property type="entry name" value="RE_endonuc"/>
    <property type="match status" value="1"/>
</dbReference>
<reference evidence="2" key="1">
    <citation type="submission" date="2022-09" db="EMBL/GenBank/DDBJ databases">
        <title>Tahibacter sp. nov., isolated from a fresh water.</title>
        <authorList>
            <person name="Baek J.H."/>
            <person name="Lee J.K."/>
            <person name="Kim J.M."/>
            <person name="Jeon C.O."/>
        </authorList>
    </citation>
    <scope>NUCLEOTIDE SEQUENCE</scope>
    <source>
        <strain evidence="2">W38</strain>
    </source>
</reference>
<dbReference type="RefSeq" id="WP_261693147.1">
    <property type="nucleotide sequence ID" value="NZ_CP104694.1"/>
</dbReference>
<dbReference type="InterPro" id="IPR045572">
    <property type="entry name" value="RE_endonuc_C"/>
</dbReference>
<dbReference type="EMBL" id="CP104694">
    <property type="protein sequence ID" value="UXI66163.1"/>
    <property type="molecule type" value="Genomic_DNA"/>
</dbReference>
<evidence type="ECO:0000313" key="3">
    <source>
        <dbReference type="Proteomes" id="UP001064632"/>
    </source>
</evidence>
<protein>
    <recommendedName>
        <fullName evidence="1">Type III restriction enzyme C-terminal endonuclease domain-containing protein</fullName>
    </recommendedName>
</protein>
<sequence length="665" mass="75183">MADINANTDTLSFTNGVELTVGDATGDVTEAALRRIQIREAIKAHFDKEQTLFRHGVKVLTLFFIDEVAKYRDYAQVDEKGEYARIFEEEYTQYLNEVLDLDETAYVKYLKGIAADKTHSGYFSIDKKSKRQVDSAVAVRGENAGLSDDVDAYDLILKDKERLLSLGEPVRFIFSHSALREGWDNPNVFVICALKHSDNTISRRQEVGRGLRLSVNQQGDRMDHPAIVHDVNVLTVVASESYKDFVAALQKDISDSLSARPQVANEEYFTGKVLKTPTGDVQVTPHLAKQIYRYLVKNDYTDNADRIAGVYHDAKKAGTLADLPPELKVYAEQVFQLIDSVFSASQLPDIGDDRRPKKNPLNANFDKQEFKALWNRINRKAAYSVDFDSDELVQKAVKELDAALRVTPLQYTIEKGEQRDQVDADALEKGDGFKVLESHVEYNKQSIHSAAKYDLIGKLAEGTQLTRRTVAEVLKGINVAVFAQFKTNPESFIAEATRLINEQKATVIIEHLAYDPVEDKFDLDIFTSGQTKQDFSNAVKTPKRHIYDFVLPDSGSRPEREFAEALEASVEVVVYAKLPRGFLIPTPVGDYNPDWAISFKEGEVKHIYFVAETKGSMSSMDLREIEKTKIRCARKFFEEMNRRFAPENVKYDVVDSFGKLMEIVK</sequence>
<dbReference type="Proteomes" id="UP001064632">
    <property type="component" value="Chromosome"/>
</dbReference>
<keyword evidence="3" id="KW-1185">Reference proteome</keyword>
<accession>A0ABY6BAI2</accession>
<dbReference type="InterPro" id="IPR027417">
    <property type="entry name" value="P-loop_NTPase"/>
</dbReference>
<evidence type="ECO:0000313" key="2">
    <source>
        <dbReference type="EMBL" id="UXI66163.1"/>
    </source>
</evidence>
<proteinExistence type="predicted"/>
<organism evidence="2 3">
    <name type="scientific">Tahibacter amnicola</name>
    <dbReference type="NCBI Taxonomy" id="2976241"/>
    <lineage>
        <taxon>Bacteria</taxon>
        <taxon>Pseudomonadati</taxon>
        <taxon>Pseudomonadota</taxon>
        <taxon>Gammaproteobacteria</taxon>
        <taxon>Lysobacterales</taxon>
        <taxon>Rhodanobacteraceae</taxon>
        <taxon>Tahibacter</taxon>
    </lineage>
</organism>
<evidence type="ECO:0000259" key="1">
    <source>
        <dbReference type="Pfam" id="PF19778"/>
    </source>
</evidence>
<gene>
    <name evidence="2" type="ORF">N4264_15550</name>
</gene>